<feature type="region of interest" description="Disordered" evidence="1">
    <location>
        <begin position="1"/>
        <end position="20"/>
    </location>
</feature>
<evidence type="ECO:0000256" key="1">
    <source>
        <dbReference type="SAM" id="MobiDB-lite"/>
    </source>
</evidence>
<evidence type="ECO:0000313" key="3">
    <source>
        <dbReference type="Proteomes" id="UP000075502"/>
    </source>
</evidence>
<accession>A0A150T7A0</accession>
<organism evidence="2 3">
    <name type="scientific">Sorangium cellulosum</name>
    <name type="common">Polyangium cellulosum</name>
    <dbReference type="NCBI Taxonomy" id="56"/>
    <lineage>
        <taxon>Bacteria</taxon>
        <taxon>Pseudomonadati</taxon>
        <taxon>Myxococcota</taxon>
        <taxon>Polyangia</taxon>
        <taxon>Polyangiales</taxon>
        <taxon>Polyangiaceae</taxon>
        <taxon>Sorangium</taxon>
    </lineage>
</organism>
<evidence type="ECO:0000313" key="2">
    <source>
        <dbReference type="EMBL" id="KYG00576.1"/>
    </source>
</evidence>
<dbReference type="EMBL" id="JEME01003398">
    <property type="protein sequence ID" value="KYG00576.1"/>
    <property type="molecule type" value="Genomic_DNA"/>
</dbReference>
<dbReference type="AlphaFoldDB" id="A0A150T7A0"/>
<gene>
    <name evidence="2" type="ORF">BE21_07180</name>
</gene>
<sequence length="287" mass="30427">MRSSYVPTAGSPRAMQPRPTEDVEVFLSRPERPFHEVGMIEVQQSALSSAGANALVNELRRVAGQQGCEGLLLSGANDAVLGHGYRAPGSVRTLKGYRGTCLVFKDTQQHAPPRGGGGFLFDTDVAANGEACARASLKWVAVEPGRFTCSGVLEDVGLRATAALGFCADRLCSVELRAEPRGSGASAWQAELRELRAALVGKYGRPASEEGAYAPDCASDADACSKPGRFARILRWAWASGERIELVLSVSQTPRGDLAYRTGELLLSYKKGAPLPQPAPAPSRTGL</sequence>
<proteinExistence type="predicted"/>
<dbReference type="Proteomes" id="UP000075502">
    <property type="component" value="Unassembled WGS sequence"/>
</dbReference>
<name>A0A150T7A0_SORCE</name>
<reference evidence="2 3" key="1">
    <citation type="submission" date="2014-02" db="EMBL/GenBank/DDBJ databases">
        <title>The small core and large imbalanced accessory genome model reveals a collaborative survival strategy of Sorangium cellulosum strains in nature.</title>
        <authorList>
            <person name="Han K."/>
            <person name="Peng R."/>
            <person name="Blom J."/>
            <person name="Li Y.-Z."/>
        </authorList>
    </citation>
    <scope>NUCLEOTIDE SEQUENCE [LARGE SCALE GENOMIC DNA]</scope>
    <source>
        <strain evidence="2 3">So0007-03</strain>
    </source>
</reference>
<comment type="caution">
    <text evidence="2">The sequence shown here is derived from an EMBL/GenBank/DDBJ whole genome shotgun (WGS) entry which is preliminary data.</text>
</comment>
<protein>
    <submittedName>
        <fullName evidence="2">Uncharacterized protein</fullName>
    </submittedName>
</protein>